<dbReference type="GO" id="GO:0005576">
    <property type="term" value="C:extracellular region"/>
    <property type="evidence" value="ECO:0007669"/>
    <property type="project" value="UniProtKB-SubCell"/>
</dbReference>
<dbReference type="PANTHER" id="PTHR32073">
    <property type="entry name" value="GH11358P"/>
    <property type="match status" value="1"/>
</dbReference>
<evidence type="ECO:0000313" key="8">
    <source>
        <dbReference type="Proteomes" id="UP000770661"/>
    </source>
</evidence>
<keyword evidence="3" id="KW-0964">Secreted</keyword>
<comment type="similarity">
    <text evidence="2">Belongs to the DIPK family.</text>
</comment>
<keyword evidence="4" id="KW-0732">Signal</keyword>
<evidence type="ECO:0000259" key="6">
    <source>
        <dbReference type="Pfam" id="PF12260"/>
    </source>
</evidence>
<dbReference type="PANTHER" id="PTHR32073:SF10">
    <property type="entry name" value="FAM69 PROTEIN-KINASE DOMAIN-CONTAINING PROTEIN"/>
    <property type="match status" value="1"/>
</dbReference>
<keyword evidence="8" id="KW-1185">Reference proteome</keyword>
<evidence type="ECO:0000256" key="2">
    <source>
        <dbReference type="ARBA" id="ARBA00006338"/>
    </source>
</evidence>
<name>A0A8J4Y094_CHIOP</name>
<evidence type="ECO:0000256" key="1">
    <source>
        <dbReference type="ARBA" id="ARBA00004613"/>
    </source>
</evidence>
<feature type="region of interest" description="Disordered" evidence="5">
    <location>
        <begin position="38"/>
        <end position="59"/>
    </location>
</feature>
<accession>A0A8J4Y094</accession>
<dbReference type="InterPro" id="IPR020519">
    <property type="entry name" value="DIPK2A/B"/>
</dbReference>
<feature type="domain" description="FAM69 protein-kinase" evidence="6">
    <location>
        <begin position="243"/>
        <end position="394"/>
    </location>
</feature>
<gene>
    <name evidence="7" type="primary">DIA1</name>
    <name evidence="7" type="ORF">GWK47_000856</name>
</gene>
<dbReference type="EMBL" id="JACEEZ010017225">
    <property type="protein sequence ID" value="KAG0717703.1"/>
    <property type="molecule type" value="Genomic_DNA"/>
</dbReference>
<comment type="subcellular location">
    <subcellularLocation>
        <location evidence="1">Secreted</location>
    </subcellularLocation>
</comment>
<dbReference type="InterPro" id="IPR022049">
    <property type="entry name" value="FAM69_kinase_dom"/>
</dbReference>
<evidence type="ECO:0000256" key="3">
    <source>
        <dbReference type="ARBA" id="ARBA00022525"/>
    </source>
</evidence>
<evidence type="ECO:0000313" key="7">
    <source>
        <dbReference type="EMBL" id="KAG0717703.1"/>
    </source>
</evidence>
<sequence>MQLLRIHYQKLFVCVSFLTLVLVFVKVWDGDEGAREARQSLPPAALKTQDKGASSASARENSINIDAPVLPPIRPRDHDSIKTNVFADLFQDLTKEETCPLCFGHDLCEDVSAGFLTLATDTPQVAPGAALYHAHLGDMQKLSVKIPAGSGFSLLDDSVCVNASLGAGCSVGSAAPKSFLARPQPLSPQLLHHLLRIVGTPRNQYPLLMCPSKKLLGLIEQSFDDNDDHTLNAEERIMLYTTLVIAPDIVVLKILTKANLNVGFPRLVGVCGRAEVLEGELTLLASMLDESFNVRASLAAQVLTMVDDFMEDDPEWYLFYGSWSLDKMAINREGEVVLTDLAGMAIVDKNLFRDEYEDGTESRVQEVCNKECFQKFTGEVYREGHDTDEICSRVEDVGHLMYAAVCAMILSDMKQHKYVDYFTSTSNLQNQPRTSKGLLHNIPASDRATVEELVAECVDETAPGGRLQAAQELRDFLSDFLLDEEDDDDDKDDEGEEGEGKDEEGEDYDDDYDYGEEDG</sequence>
<dbReference type="AlphaFoldDB" id="A0A8J4Y094"/>
<evidence type="ECO:0000256" key="4">
    <source>
        <dbReference type="ARBA" id="ARBA00022729"/>
    </source>
</evidence>
<protein>
    <submittedName>
        <fullName evidence="7">Deleted in autism protein 1</fullName>
    </submittedName>
</protein>
<comment type="caution">
    <text evidence="7">The sequence shown here is derived from an EMBL/GenBank/DDBJ whole genome shotgun (WGS) entry which is preliminary data.</text>
</comment>
<reference evidence="7" key="1">
    <citation type="submission" date="2020-07" db="EMBL/GenBank/DDBJ databases">
        <title>The High-quality genome of the commercially important snow crab, Chionoecetes opilio.</title>
        <authorList>
            <person name="Jeong J.-H."/>
            <person name="Ryu S."/>
        </authorList>
    </citation>
    <scope>NUCLEOTIDE SEQUENCE</scope>
    <source>
        <strain evidence="7">MADBK_172401_WGS</strain>
        <tissue evidence="7">Digestive gland</tissue>
    </source>
</reference>
<feature type="compositionally biased region" description="Acidic residues" evidence="5">
    <location>
        <begin position="481"/>
        <end position="519"/>
    </location>
</feature>
<organism evidence="7 8">
    <name type="scientific">Chionoecetes opilio</name>
    <name type="common">Atlantic snow crab</name>
    <name type="synonym">Cancer opilio</name>
    <dbReference type="NCBI Taxonomy" id="41210"/>
    <lineage>
        <taxon>Eukaryota</taxon>
        <taxon>Metazoa</taxon>
        <taxon>Ecdysozoa</taxon>
        <taxon>Arthropoda</taxon>
        <taxon>Crustacea</taxon>
        <taxon>Multicrustacea</taxon>
        <taxon>Malacostraca</taxon>
        <taxon>Eumalacostraca</taxon>
        <taxon>Eucarida</taxon>
        <taxon>Decapoda</taxon>
        <taxon>Pleocyemata</taxon>
        <taxon>Brachyura</taxon>
        <taxon>Eubrachyura</taxon>
        <taxon>Majoidea</taxon>
        <taxon>Majidae</taxon>
        <taxon>Chionoecetes</taxon>
    </lineage>
</organism>
<feature type="region of interest" description="Disordered" evidence="5">
    <location>
        <begin position="479"/>
        <end position="519"/>
    </location>
</feature>
<dbReference type="Proteomes" id="UP000770661">
    <property type="component" value="Unassembled WGS sequence"/>
</dbReference>
<dbReference type="OrthoDB" id="6348022at2759"/>
<dbReference type="Pfam" id="PF12260">
    <property type="entry name" value="PIP49_C"/>
    <property type="match status" value="1"/>
</dbReference>
<proteinExistence type="inferred from homology"/>
<evidence type="ECO:0000256" key="5">
    <source>
        <dbReference type="SAM" id="MobiDB-lite"/>
    </source>
</evidence>